<dbReference type="EMBL" id="QFQB01000005">
    <property type="protein sequence ID" value="PZQ48458.1"/>
    <property type="molecule type" value="Genomic_DNA"/>
</dbReference>
<evidence type="ECO:0000313" key="4">
    <source>
        <dbReference type="Proteomes" id="UP000249417"/>
    </source>
</evidence>
<organism evidence="3 4">
    <name type="scientific">Micavibrio aeruginosavorus</name>
    <dbReference type="NCBI Taxonomy" id="349221"/>
    <lineage>
        <taxon>Bacteria</taxon>
        <taxon>Pseudomonadati</taxon>
        <taxon>Bdellovibrionota</taxon>
        <taxon>Bdellovibrionia</taxon>
        <taxon>Bdellovibrionales</taxon>
        <taxon>Pseudobdellovibrionaceae</taxon>
        <taxon>Micavibrio</taxon>
    </lineage>
</organism>
<evidence type="ECO:0000256" key="1">
    <source>
        <dbReference type="SAM" id="MobiDB-lite"/>
    </source>
</evidence>
<feature type="compositionally biased region" description="Basic and acidic residues" evidence="1">
    <location>
        <begin position="406"/>
        <end position="421"/>
    </location>
</feature>
<feature type="region of interest" description="Disordered" evidence="1">
    <location>
        <begin position="1087"/>
        <end position="1138"/>
    </location>
</feature>
<gene>
    <name evidence="3" type="ORF">DI551_01520</name>
</gene>
<evidence type="ECO:0000313" key="3">
    <source>
        <dbReference type="EMBL" id="PZQ48458.1"/>
    </source>
</evidence>
<feature type="chain" id="PRO_5015989836" description="Tetratricopeptide repeat protein" evidence="2">
    <location>
        <begin position="23"/>
        <end position="1138"/>
    </location>
</feature>
<feature type="compositionally biased region" description="Basic and acidic residues" evidence="1">
    <location>
        <begin position="141"/>
        <end position="167"/>
    </location>
</feature>
<evidence type="ECO:0008006" key="5">
    <source>
        <dbReference type="Google" id="ProtNLM"/>
    </source>
</evidence>
<name>A0A2W5N7D0_9BACT</name>
<proteinExistence type="predicted"/>
<dbReference type="SUPFAM" id="SSF48452">
    <property type="entry name" value="TPR-like"/>
    <property type="match status" value="1"/>
</dbReference>
<dbReference type="Proteomes" id="UP000249417">
    <property type="component" value="Unassembled WGS sequence"/>
</dbReference>
<feature type="region of interest" description="Disordered" evidence="1">
    <location>
        <begin position="127"/>
        <end position="182"/>
    </location>
</feature>
<evidence type="ECO:0000256" key="2">
    <source>
        <dbReference type="SAM" id="SignalP"/>
    </source>
</evidence>
<feature type="compositionally biased region" description="Basic and acidic residues" evidence="1">
    <location>
        <begin position="462"/>
        <end position="471"/>
    </location>
</feature>
<reference evidence="3 4" key="1">
    <citation type="submission" date="2017-08" db="EMBL/GenBank/DDBJ databases">
        <title>Infants hospitalized years apart are colonized by the same room-sourced microbial strains.</title>
        <authorList>
            <person name="Brooks B."/>
            <person name="Olm M.R."/>
            <person name="Firek B.A."/>
            <person name="Baker R."/>
            <person name="Thomas B.C."/>
            <person name="Morowitz M.J."/>
            <person name="Banfield J.F."/>
        </authorList>
    </citation>
    <scope>NUCLEOTIDE SEQUENCE [LARGE SCALE GENOMIC DNA]</scope>
    <source>
        <strain evidence="3">S2_005_002_R2_29</strain>
    </source>
</reference>
<feature type="compositionally biased region" description="Basic and acidic residues" evidence="1">
    <location>
        <begin position="1087"/>
        <end position="1100"/>
    </location>
</feature>
<feature type="compositionally biased region" description="Low complexity" evidence="1">
    <location>
        <begin position="909"/>
        <end position="926"/>
    </location>
</feature>
<protein>
    <recommendedName>
        <fullName evidence="5">Tetratricopeptide repeat protein</fullName>
    </recommendedName>
</protein>
<feature type="signal peptide" evidence="2">
    <location>
        <begin position="1"/>
        <end position="22"/>
    </location>
</feature>
<dbReference type="AlphaFoldDB" id="A0A2W5N7D0"/>
<keyword evidence="2" id="KW-0732">Signal</keyword>
<feature type="region of interest" description="Disordered" evidence="1">
    <location>
        <begin position="406"/>
        <end position="472"/>
    </location>
</feature>
<comment type="caution">
    <text evidence="3">The sequence shown here is derived from an EMBL/GenBank/DDBJ whole genome shotgun (WGS) entry which is preliminary data.</text>
</comment>
<sequence length="1138" mass="123457">MRFLRFILMLTAMLATGFSAHAQDAVSARTGSHKGYARLVFEWPSKTDYSLSKEGGRVLIRFAKQGTLDLAGVSADDKNIGKIETLSGAGEALQVAVAIPDGSRFRDFSVENKLILDVYDSPNGAATTKVPDAAPPAASPKAEEKPAAAAKPAEEKAPVEKTAEEKPAPAPAPTPKGDFTVKPAENAATAPLHPVESNIVPPPAMEPHQITLTGTTSTGMAAFERNGYVWMVMDQADLPNAPVVAGPQKEKFPPLEKINSPEGSVYRLEIPEGMKAYGNGGGLSWNILLTSKPQAGKPLQPVSSIEGGTAKLVWPMKEMRKIISFTDPDVGDKVTVVTGPNASQYAGEGRDYVNLQTLDSVIGLAFVSKSDDVKAEKTLNDVRVGRPEGLTLSDAKDTEPAQIRKAMEEDKPAPEPERAPVPEEAPPQQQAEEHAATEETRTPEEAAIEKLSEDEPQISVDEMSKAAEEKPSGNNIYNFSKWELGGIPALEGNQHALMVELSNKKPDERAGDILTLAKLNLANNRGAEALGLLRIAVQQVPELEDNAEFNSLRGAAFALSGKFDEAVIDYSRDGLKKYDDVKYWQAYTLAGLEDWKQAIAIMPKSFDALAQYPKEIRTPLALTSAEIALRAGDVPLAQRILDILKPDLPKLSLPYASSWNYLAGEAARQAGEPDQAIEYWEPLVKNGKDDLFRAKAGLSLTKLQLDQKKIKPSEAIDRLEGLRYAWRGDELETLINFRLGQMYIDNKDYLKGLTVLRNAATLSPGSEIGKDVSAYMNNTYRDVFLNDRVKNISPLEAISLHEEFKDLIPPGPVGDAVVEKLAERLVDADLLGRAAALLEYQVNNRLQGDKKAEVAIRLAAIRLLDGNADGALRSLEIAQDTLDKLSGKVPAKAGETAQEAKPENVAPQAGDATPAADVATPAAAPKADPEKQRQIYLLKARALSMKKKTDEAMDILDHMRPDPDVNRLRTDIAWLAGRWEEAAMALNDLITAEDISPKRPLTDYQRDLILNRAIALNLSGNRVALSNLRERYNAQMKGTAKGQMFEVVTRPRRPDMIGSREAISSMISELDLFKGFLDGYAKMEETRKAGDAKGAKDVSAPKEPVPADGKPVDPNAPQAELKTVPLPDAGASIEAPKQ</sequence>
<accession>A0A2W5N7D0</accession>
<dbReference type="Gene3D" id="1.25.40.10">
    <property type="entry name" value="Tetratricopeptide repeat domain"/>
    <property type="match status" value="1"/>
</dbReference>
<feature type="region of interest" description="Disordered" evidence="1">
    <location>
        <begin position="889"/>
        <end position="931"/>
    </location>
</feature>
<dbReference type="InterPro" id="IPR011990">
    <property type="entry name" value="TPR-like_helical_dom_sf"/>
</dbReference>
<feature type="compositionally biased region" description="Basic and acidic residues" evidence="1">
    <location>
        <begin position="431"/>
        <end position="453"/>
    </location>
</feature>